<dbReference type="SUPFAM" id="SSF52540">
    <property type="entry name" value="P-loop containing nucleoside triphosphate hydrolases"/>
    <property type="match status" value="1"/>
</dbReference>
<proteinExistence type="predicted"/>
<name>A0A2C9V195_MANES</name>
<evidence type="ECO:0000256" key="2">
    <source>
        <dbReference type="ARBA" id="ARBA00023134"/>
    </source>
</evidence>
<reference evidence="3" key="1">
    <citation type="submission" date="2016-02" db="EMBL/GenBank/DDBJ databases">
        <title>WGS assembly of Manihot esculenta.</title>
        <authorList>
            <person name="Bredeson J.V."/>
            <person name="Prochnik S.E."/>
            <person name="Lyons J.B."/>
            <person name="Schmutz J."/>
            <person name="Grimwood J."/>
            <person name="Vrebalov J."/>
            <person name="Bart R.S."/>
            <person name="Amuge T."/>
            <person name="Ferguson M.E."/>
            <person name="Green R."/>
            <person name="Putnam N."/>
            <person name="Stites J."/>
            <person name="Rounsley S."/>
            <person name="Rokhsar D.S."/>
        </authorList>
    </citation>
    <scope>NUCLEOTIDE SEQUENCE [LARGE SCALE GENOMIC DNA]</scope>
    <source>
        <tissue evidence="3">Leaf</tissue>
    </source>
</reference>
<dbReference type="EMBL" id="CM004397">
    <property type="protein sequence ID" value="OAY37959.1"/>
    <property type="molecule type" value="Genomic_DNA"/>
</dbReference>
<dbReference type="GO" id="GO:0005525">
    <property type="term" value="F:GTP binding"/>
    <property type="evidence" value="ECO:0007669"/>
    <property type="project" value="UniProtKB-KW"/>
</dbReference>
<evidence type="ECO:0000256" key="1">
    <source>
        <dbReference type="ARBA" id="ARBA00022741"/>
    </source>
</evidence>
<dbReference type="Gene3D" id="3.40.50.300">
    <property type="entry name" value="P-loop containing nucleotide triphosphate hydrolases"/>
    <property type="match status" value="1"/>
</dbReference>
<keyword evidence="2" id="KW-0342">GTP-binding</keyword>
<dbReference type="InterPro" id="IPR027417">
    <property type="entry name" value="P-loop_NTPase"/>
</dbReference>
<evidence type="ECO:0000313" key="3">
    <source>
        <dbReference type="EMBL" id="OAY37959.1"/>
    </source>
</evidence>
<protein>
    <recommendedName>
        <fullName evidence="4">G domain-containing protein</fullName>
    </recommendedName>
</protein>
<dbReference type="STRING" id="3983.A0A2C9V195"/>
<organism evidence="3">
    <name type="scientific">Manihot esculenta</name>
    <name type="common">Cassava</name>
    <name type="synonym">Jatropha manihot</name>
    <dbReference type="NCBI Taxonomy" id="3983"/>
    <lineage>
        <taxon>Eukaryota</taxon>
        <taxon>Viridiplantae</taxon>
        <taxon>Streptophyta</taxon>
        <taxon>Embryophyta</taxon>
        <taxon>Tracheophyta</taxon>
        <taxon>Spermatophyta</taxon>
        <taxon>Magnoliopsida</taxon>
        <taxon>eudicotyledons</taxon>
        <taxon>Gunneridae</taxon>
        <taxon>Pentapetalae</taxon>
        <taxon>rosids</taxon>
        <taxon>fabids</taxon>
        <taxon>Malpighiales</taxon>
        <taxon>Euphorbiaceae</taxon>
        <taxon>Crotonoideae</taxon>
        <taxon>Manihoteae</taxon>
        <taxon>Manihot</taxon>
    </lineage>
</organism>
<dbReference type="PANTHER" id="PTHR45782:SF1">
    <property type="entry name" value="DAR GTPASE 2, MITOCHONDRIAL"/>
    <property type="match status" value="1"/>
</dbReference>
<accession>A0A2C9V195</accession>
<evidence type="ECO:0008006" key="4">
    <source>
        <dbReference type="Google" id="ProtNLM"/>
    </source>
</evidence>
<dbReference type="GO" id="GO:0005739">
    <property type="term" value="C:mitochondrion"/>
    <property type="evidence" value="ECO:0000318"/>
    <property type="project" value="GO_Central"/>
</dbReference>
<sequence>MVHSFHDSGLSSHCCTNPLVDFILEVRDARIPLSSACQLLTNLPKSPREDGKRRMEREGFDIATRLSIVSQPCYLNFLQAQIKGLKNIDHSFSTITMMMVGIPNVEKRKLKRAKVSPYPGDTKDVSSLKIGSHPTIYVLDTPSILPPQIFDAEVCFKLALIGAISDCLIGEKKWEKLSSLENDRSCIDHKGECSSSIQQEMKGERQNFIDHTQDFIVHSVRRMPFGTISCFDGDMQNEVDLQKLIELQLTALREAFHLHLELGDDVRE</sequence>
<dbReference type="GO" id="GO:0003924">
    <property type="term" value="F:GTPase activity"/>
    <property type="evidence" value="ECO:0000318"/>
    <property type="project" value="GO_Central"/>
</dbReference>
<dbReference type="AlphaFoldDB" id="A0A2C9V195"/>
<gene>
    <name evidence="3" type="ORF">MANES_11G141100</name>
</gene>
<dbReference type="PANTHER" id="PTHR45782">
    <property type="entry name" value="MITOCHONDRIAL RIBOSOME-ASSOCIATED GTPASE 1"/>
    <property type="match status" value="1"/>
</dbReference>
<keyword evidence="1" id="KW-0547">Nucleotide-binding</keyword>